<dbReference type="AlphaFoldDB" id="A0A3Q9C3G0"/>
<dbReference type="InterPro" id="IPR050678">
    <property type="entry name" value="DNA_Partitioning_ATPase"/>
</dbReference>
<reference evidence="4 5" key="1">
    <citation type="submission" date="2018-12" db="EMBL/GenBank/DDBJ databases">
        <authorList>
            <person name="Li K."/>
        </authorList>
    </citation>
    <scope>NUCLEOTIDE SEQUENCE [LARGE SCALE GENOMIC DNA]</scope>
    <source>
        <strain evidence="5">CR22</strain>
    </source>
</reference>
<feature type="transmembrane region" description="Helical" evidence="1">
    <location>
        <begin position="903"/>
        <end position="923"/>
    </location>
</feature>
<dbReference type="RefSeq" id="WP_126273876.1">
    <property type="nucleotide sequence ID" value="NZ_CP034463.1"/>
</dbReference>
<evidence type="ECO:0000259" key="2">
    <source>
        <dbReference type="Pfam" id="PF01656"/>
    </source>
</evidence>
<dbReference type="InterPro" id="IPR027417">
    <property type="entry name" value="P-loop_NTPase"/>
</dbReference>
<dbReference type="EMBL" id="CP034463">
    <property type="protein sequence ID" value="AZP19887.1"/>
    <property type="molecule type" value="Genomic_DNA"/>
</dbReference>
<feature type="domain" description="CobQ/CobB/MinD/ParA nucleotide binding" evidence="2">
    <location>
        <begin position="4"/>
        <end position="229"/>
    </location>
</feature>
<dbReference type="Gene3D" id="3.40.50.300">
    <property type="entry name" value="P-loop containing nucleotide triphosphate hydrolases"/>
    <property type="match status" value="2"/>
</dbReference>
<organism evidence="4 5">
    <name type="scientific">Streptomyces aquilus</name>
    <dbReference type="NCBI Taxonomy" id="2548456"/>
    <lineage>
        <taxon>Bacteria</taxon>
        <taxon>Bacillati</taxon>
        <taxon>Actinomycetota</taxon>
        <taxon>Actinomycetes</taxon>
        <taxon>Kitasatosporales</taxon>
        <taxon>Streptomycetaceae</taxon>
        <taxon>Streptomyces</taxon>
    </lineage>
</organism>
<keyword evidence="1" id="KW-1133">Transmembrane helix</keyword>
<name>A0A3Q9C3G0_9ACTN</name>
<dbReference type="PANTHER" id="PTHR13696">
    <property type="entry name" value="P-LOOP CONTAINING NUCLEOSIDE TRIPHOSPHATE HYDROLASE"/>
    <property type="match status" value="1"/>
</dbReference>
<keyword evidence="1" id="KW-0472">Membrane</keyword>
<protein>
    <submittedName>
        <fullName evidence="4">NACHT domain-containing protein</fullName>
    </submittedName>
</protein>
<evidence type="ECO:0000313" key="5">
    <source>
        <dbReference type="Proteomes" id="UP000280197"/>
    </source>
</evidence>
<gene>
    <name evidence="4" type="ORF">EJC51_29725</name>
</gene>
<dbReference type="KEGG" id="saqu:EJC51_29725"/>
<feature type="transmembrane region" description="Helical" evidence="1">
    <location>
        <begin position="879"/>
        <end position="897"/>
    </location>
</feature>
<evidence type="ECO:0000259" key="3">
    <source>
        <dbReference type="Pfam" id="PF20703"/>
    </source>
</evidence>
<sequence>MIVTFYSYKGGVGRSMALANIADQLARSGMRVLMVDFDLEAPGLEHFFPIEHERVRGREGLLDLLLAFKYAMSVAASSADEGEEDAYRDLERYICSVYPRRSDGGRLDLLAAGLRQTDEQITRYGSELRRFDWQDFYYVWSGELFFEWLRRTCADQYDVVLVDSRTGVTELGGVCAYQLADAVVALCAPNLQNMEGTAWMVRHFLSPQVKAVRGDRPLQVLVVPSRVDQQDPGLLADFTERFARTFDQFTPPALDEAGLTFWELQVPYVPAYAFDEQVITDPGRTDDRRALVRAYDNLRNAIALLAPDRNPMAALRPTPGAVGREPVETRYDPTTRFATPDVSVSHSHTGRGAADQIRELLTLRGKLRVAEPVAGQRWNMGIRPAKVNLVLVSPPGELSLLQLSELDALAAVEAPVLPVLLPGITRVPEELRDYTCLDFSDGLDADRLLETVQAGLRQSKAKSTLTENADPAPYPGLMPFSESDAPVFFGRDELAAEVLNTLARHGTCAVIGESGSGKTSLVNAGVLPALRAGVLPGSELWPIVRVREDGRATELEAGLRSLADLPENSRKVVVVLDQFEELLTREPVGRSHPLDLLRTLMRAPDSAFLLLTVLRTDFLAQAHEHAASFMKHRVHVTPMSPEELRQAVEMPARYMGLQLEPGLTDRLLADVGGEPGALPLLQSALHNMWTRRSEGYLTHDGYLDMGGVQGSLAIAAEEWFYSLSEDDANRARELLLHLVNIGSDGEPLRRAVPTETINTMGATGLCEQLLQRRLLVTGYLTKSGQPQVQLAHQALVDSWPRLHAWILEAGSALRLRQRLSEAAADWMWSGHTPEGLLSERSQAAVESSITGRLMLGELEKDFVAASRADARRRRLAGRLTYIALFAVGLAVGTFGYYMPQGSLMTVLLGAGTAAAATLGGGWATRLSRRERRSLTL</sequence>
<keyword evidence="5" id="KW-1185">Reference proteome</keyword>
<keyword evidence="1" id="KW-0812">Transmembrane</keyword>
<dbReference type="SUPFAM" id="SSF52540">
    <property type="entry name" value="P-loop containing nucleoside triphosphate hydrolases"/>
    <property type="match status" value="2"/>
</dbReference>
<dbReference type="NCBIfam" id="NF047398">
    <property type="entry name" value="AAA_KGGVGR"/>
    <property type="match status" value="1"/>
</dbReference>
<dbReference type="Pfam" id="PF01656">
    <property type="entry name" value="CbiA"/>
    <property type="match status" value="1"/>
</dbReference>
<evidence type="ECO:0000256" key="1">
    <source>
        <dbReference type="SAM" id="Phobius"/>
    </source>
</evidence>
<proteinExistence type="predicted"/>
<dbReference type="Proteomes" id="UP000280197">
    <property type="component" value="Chromosome"/>
</dbReference>
<evidence type="ECO:0000313" key="4">
    <source>
        <dbReference type="EMBL" id="AZP19887.1"/>
    </source>
</evidence>
<feature type="domain" description="Novel STAND NTPase 1" evidence="3">
    <location>
        <begin position="473"/>
        <end position="832"/>
    </location>
</feature>
<dbReference type="Pfam" id="PF20703">
    <property type="entry name" value="nSTAND1"/>
    <property type="match status" value="1"/>
</dbReference>
<accession>A0A3Q9C3G0</accession>
<dbReference type="PANTHER" id="PTHR13696:SF52">
    <property type="entry name" value="PARA FAMILY PROTEIN CT_582"/>
    <property type="match status" value="1"/>
</dbReference>
<dbReference type="InterPro" id="IPR049052">
    <property type="entry name" value="nSTAND1"/>
</dbReference>
<dbReference type="InterPro" id="IPR002586">
    <property type="entry name" value="CobQ/CobB/MinD/ParA_Nub-bd_dom"/>
</dbReference>